<reference evidence="12" key="1">
    <citation type="submission" date="2020-12" db="EMBL/GenBank/DDBJ databases">
        <title>Desulfobium dissulfuricans gen. nov., sp. nov., a novel mesophilic, sulfate-reducing bacterium isolated from a deep-sea hydrothermal vent.</title>
        <authorList>
            <person name="Hashimoto Y."/>
            <person name="Tame A."/>
            <person name="Sawayama S."/>
            <person name="Miyazaki J."/>
            <person name="Takai K."/>
            <person name="Nakagawa S."/>
        </authorList>
    </citation>
    <scope>NUCLEOTIDE SEQUENCE</scope>
    <source>
        <strain evidence="12">GF1</strain>
    </source>
</reference>
<dbReference type="EMBL" id="AP024233">
    <property type="protein sequence ID" value="BCO09642.1"/>
    <property type="molecule type" value="Genomic_DNA"/>
</dbReference>
<dbReference type="GO" id="GO:0005524">
    <property type="term" value="F:ATP binding"/>
    <property type="evidence" value="ECO:0007669"/>
    <property type="project" value="UniProtKB-KW"/>
</dbReference>
<comment type="cofactor">
    <cofactor evidence="9">
        <name>Mg(2+)</name>
        <dbReference type="ChEBI" id="CHEBI:18420"/>
    </cofactor>
</comment>
<keyword evidence="3 9" id="KW-0548">Nucleotidyltransferase</keyword>
<comment type="subcellular location">
    <subcellularLocation>
        <location evidence="9">Cytoplasm</location>
    </subcellularLocation>
</comment>
<accession>A0A915XK79</accession>
<comment type="similarity">
    <text evidence="9">Belongs to the bacterial CoaD family.</text>
</comment>
<evidence type="ECO:0000256" key="4">
    <source>
        <dbReference type="ARBA" id="ARBA00022741"/>
    </source>
</evidence>
<evidence type="ECO:0000256" key="3">
    <source>
        <dbReference type="ARBA" id="ARBA00022695"/>
    </source>
</evidence>
<evidence type="ECO:0000256" key="10">
    <source>
        <dbReference type="SAM" id="MobiDB-lite"/>
    </source>
</evidence>
<dbReference type="PANTHER" id="PTHR21342">
    <property type="entry name" value="PHOSPHOPANTETHEINE ADENYLYLTRANSFERASE"/>
    <property type="match status" value="1"/>
</dbReference>
<evidence type="ECO:0000259" key="11">
    <source>
        <dbReference type="Pfam" id="PF01467"/>
    </source>
</evidence>
<comment type="subunit">
    <text evidence="9">Homohexamer.</text>
</comment>
<keyword evidence="7 9" id="KW-0173">Coenzyme A biosynthesis</keyword>
<evidence type="ECO:0000256" key="6">
    <source>
        <dbReference type="ARBA" id="ARBA00022842"/>
    </source>
</evidence>
<protein>
    <recommendedName>
        <fullName evidence="9">Phosphopantetheine adenylyltransferase</fullName>
        <ecNumber evidence="9">2.7.7.3</ecNumber>
    </recommendedName>
    <alternativeName>
        <fullName evidence="9">Dephospho-CoA pyrophosphorylase</fullName>
    </alternativeName>
    <alternativeName>
        <fullName evidence="9">Pantetheine-phosphate adenylyltransferase</fullName>
        <shortName evidence="9">PPAT</shortName>
    </alternativeName>
</protein>
<sequence length="188" mass="20994">MTGTQESGSKTMTTPHTSEQTVCRTQPSSIAIYPGTFDPITNGHVDIIKRALRLFDKIIIAVAINAQKTPLFTLDERIDLIRRCFSKENDRIEVDATSGLTVDYAMERGACAIVRGLRAVSDFDYEFQLALMNRKLQRKIETVFLMTGFRWIYISSSIIKDAAKHGGDVSGVVPAHVQAALKQKYSQH</sequence>
<keyword evidence="1 9" id="KW-0963">Cytoplasm</keyword>
<feature type="binding site" evidence="9">
    <location>
        <position position="36"/>
    </location>
    <ligand>
        <name>substrate</name>
    </ligand>
</feature>
<feature type="binding site" evidence="9">
    <location>
        <begin position="36"/>
        <end position="37"/>
    </location>
    <ligand>
        <name>ATP</name>
        <dbReference type="ChEBI" id="CHEBI:30616"/>
    </ligand>
</feature>
<comment type="catalytic activity">
    <reaction evidence="8 9">
        <text>(R)-4'-phosphopantetheine + ATP + H(+) = 3'-dephospho-CoA + diphosphate</text>
        <dbReference type="Rhea" id="RHEA:19801"/>
        <dbReference type="ChEBI" id="CHEBI:15378"/>
        <dbReference type="ChEBI" id="CHEBI:30616"/>
        <dbReference type="ChEBI" id="CHEBI:33019"/>
        <dbReference type="ChEBI" id="CHEBI:57328"/>
        <dbReference type="ChEBI" id="CHEBI:61723"/>
        <dbReference type="EC" id="2.7.7.3"/>
    </reaction>
</comment>
<comment type="pathway">
    <text evidence="9">Cofactor biosynthesis; coenzyme A biosynthesis; CoA from (R)-pantothenate: step 4/5.</text>
</comment>
<feature type="binding site" evidence="9">
    <location>
        <position position="68"/>
    </location>
    <ligand>
        <name>substrate</name>
    </ligand>
</feature>
<feature type="region of interest" description="Disordered" evidence="10">
    <location>
        <begin position="1"/>
        <end position="21"/>
    </location>
</feature>
<feature type="binding site" evidence="9">
    <location>
        <position position="115"/>
    </location>
    <ligand>
        <name>substrate</name>
    </ligand>
</feature>
<keyword evidence="2 9" id="KW-0808">Transferase</keyword>
<keyword evidence="6 9" id="KW-0460">Magnesium</keyword>
<feature type="binding site" evidence="9">
    <location>
        <begin position="116"/>
        <end position="118"/>
    </location>
    <ligand>
        <name>ATP</name>
        <dbReference type="ChEBI" id="CHEBI:30616"/>
    </ligand>
</feature>
<dbReference type="PANTHER" id="PTHR21342:SF1">
    <property type="entry name" value="PHOSPHOPANTETHEINE ADENYLYLTRANSFERASE"/>
    <property type="match status" value="1"/>
</dbReference>
<keyword evidence="4 9" id="KW-0547">Nucleotide-binding</keyword>
<evidence type="ECO:0000313" key="13">
    <source>
        <dbReference type="Proteomes" id="UP001063350"/>
    </source>
</evidence>
<gene>
    <name evidence="9 12" type="primary">coaD</name>
    <name evidence="12" type="ORF">GF1_20180</name>
</gene>
<evidence type="ECO:0000256" key="9">
    <source>
        <dbReference type="HAMAP-Rule" id="MF_00151"/>
    </source>
</evidence>
<keyword evidence="13" id="KW-1185">Reference proteome</keyword>
<feature type="domain" description="Cytidyltransferase-like" evidence="11">
    <location>
        <begin position="32"/>
        <end position="161"/>
    </location>
</feature>
<dbReference type="NCBIfam" id="TIGR01510">
    <property type="entry name" value="coaD_prev_kdtB"/>
    <property type="match status" value="1"/>
</dbReference>
<evidence type="ECO:0000313" key="12">
    <source>
        <dbReference type="EMBL" id="BCO09642.1"/>
    </source>
</evidence>
<comment type="function">
    <text evidence="9">Reversibly transfers an adenylyl group from ATP to 4'-phosphopantetheine, yielding dephospho-CoA (dPCoA) and pyrophosphate.</text>
</comment>
<dbReference type="CDD" id="cd02163">
    <property type="entry name" value="PPAT"/>
    <property type="match status" value="1"/>
</dbReference>
<feature type="binding site" evidence="9">
    <location>
        <position position="101"/>
    </location>
    <ligand>
        <name>substrate</name>
    </ligand>
</feature>
<name>A0A915XK79_9BACT</name>
<proteinExistence type="inferred from homology"/>
<dbReference type="EC" id="2.7.7.3" evidence="9"/>
<feature type="site" description="Transition state stabilizer" evidence="9">
    <location>
        <position position="44"/>
    </location>
</feature>
<organism evidence="12 13">
    <name type="scientific">Desulfolithobacter dissulfuricans</name>
    <dbReference type="NCBI Taxonomy" id="2795293"/>
    <lineage>
        <taxon>Bacteria</taxon>
        <taxon>Pseudomonadati</taxon>
        <taxon>Thermodesulfobacteriota</taxon>
        <taxon>Desulfobulbia</taxon>
        <taxon>Desulfobulbales</taxon>
        <taxon>Desulfobulbaceae</taxon>
        <taxon>Desulfolithobacter</taxon>
    </lineage>
</organism>
<feature type="binding site" evidence="9">
    <location>
        <begin position="151"/>
        <end position="157"/>
    </location>
    <ligand>
        <name>ATP</name>
        <dbReference type="ChEBI" id="CHEBI:30616"/>
    </ligand>
</feature>
<feature type="binding site" evidence="9">
    <location>
        <position position="44"/>
    </location>
    <ligand>
        <name>ATP</name>
        <dbReference type="ChEBI" id="CHEBI:30616"/>
    </ligand>
</feature>
<dbReference type="InterPro" id="IPR001980">
    <property type="entry name" value="PPAT"/>
</dbReference>
<dbReference type="GO" id="GO:0005737">
    <property type="term" value="C:cytoplasm"/>
    <property type="evidence" value="ECO:0007669"/>
    <property type="project" value="UniProtKB-SubCell"/>
</dbReference>
<dbReference type="InterPro" id="IPR004821">
    <property type="entry name" value="Cyt_trans-like"/>
</dbReference>
<evidence type="ECO:0000256" key="8">
    <source>
        <dbReference type="ARBA" id="ARBA00029346"/>
    </source>
</evidence>
<dbReference type="GO" id="GO:0004595">
    <property type="term" value="F:pantetheine-phosphate adenylyltransferase activity"/>
    <property type="evidence" value="ECO:0007669"/>
    <property type="project" value="UniProtKB-UniRule"/>
</dbReference>
<evidence type="ECO:0000256" key="7">
    <source>
        <dbReference type="ARBA" id="ARBA00022993"/>
    </source>
</evidence>
<dbReference type="AlphaFoldDB" id="A0A915XK79"/>
<dbReference type="PRINTS" id="PR01020">
    <property type="entry name" value="LPSBIOSNTHSS"/>
</dbReference>
<dbReference type="Pfam" id="PF01467">
    <property type="entry name" value="CTP_transf_like"/>
    <property type="match status" value="1"/>
</dbReference>
<evidence type="ECO:0000256" key="2">
    <source>
        <dbReference type="ARBA" id="ARBA00022679"/>
    </source>
</evidence>
<dbReference type="Proteomes" id="UP001063350">
    <property type="component" value="Chromosome"/>
</dbReference>
<dbReference type="GO" id="GO:0015937">
    <property type="term" value="P:coenzyme A biosynthetic process"/>
    <property type="evidence" value="ECO:0007669"/>
    <property type="project" value="UniProtKB-UniRule"/>
</dbReference>
<evidence type="ECO:0000256" key="5">
    <source>
        <dbReference type="ARBA" id="ARBA00022840"/>
    </source>
</evidence>
<feature type="binding site" evidence="9">
    <location>
        <position position="126"/>
    </location>
    <ligand>
        <name>ATP</name>
        <dbReference type="ChEBI" id="CHEBI:30616"/>
    </ligand>
</feature>
<dbReference type="HAMAP" id="MF_00151">
    <property type="entry name" value="PPAT_bact"/>
    <property type="match status" value="1"/>
</dbReference>
<dbReference type="KEGG" id="ddu:GF1_20180"/>
<dbReference type="SUPFAM" id="SSF52374">
    <property type="entry name" value="Nucleotidylyl transferase"/>
    <property type="match status" value="1"/>
</dbReference>
<dbReference type="InterPro" id="IPR014729">
    <property type="entry name" value="Rossmann-like_a/b/a_fold"/>
</dbReference>
<dbReference type="NCBIfam" id="TIGR00125">
    <property type="entry name" value="cyt_tran_rel"/>
    <property type="match status" value="1"/>
</dbReference>
<evidence type="ECO:0000256" key="1">
    <source>
        <dbReference type="ARBA" id="ARBA00022490"/>
    </source>
</evidence>
<dbReference type="Gene3D" id="3.40.50.620">
    <property type="entry name" value="HUPs"/>
    <property type="match status" value="1"/>
</dbReference>
<keyword evidence="5 9" id="KW-0067">ATP-binding</keyword>